<dbReference type="KEGG" id="qsa:O6P43_015758"/>
<dbReference type="PANTHER" id="PTHR19879:SF1">
    <property type="entry name" value="CANNONBALL-RELATED"/>
    <property type="match status" value="1"/>
</dbReference>
<dbReference type="EMBL" id="JARAOO010000006">
    <property type="protein sequence ID" value="KAJ7966259.1"/>
    <property type="molecule type" value="Genomic_DNA"/>
</dbReference>
<dbReference type="SUPFAM" id="SSF160897">
    <property type="entry name" value="Taf5 N-terminal domain-like"/>
    <property type="match status" value="1"/>
</dbReference>
<name>A0AAD7LXX8_QUISA</name>
<keyword evidence="5" id="KW-1185">Reference proteome</keyword>
<organism evidence="4 5">
    <name type="scientific">Quillaja saponaria</name>
    <name type="common">Soap bark tree</name>
    <dbReference type="NCBI Taxonomy" id="32244"/>
    <lineage>
        <taxon>Eukaryota</taxon>
        <taxon>Viridiplantae</taxon>
        <taxon>Streptophyta</taxon>
        <taxon>Embryophyta</taxon>
        <taxon>Tracheophyta</taxon>
        <taxon>Spermatophyta</taxon>
        <taxon>Magnoliopsida</taxon>
        <taxon>eudicotyledons</taxon>
        <taxon>Gunneridae</taxon>
        <taxon>Pentapetalae</taxon>
        <taxon>rosids</taxon>
        <taxon>fabids</taxon>
        <taxon>Fabales</taxon>
        <taxon>Quillajaceae</taxon>
        <taxon>Quillaja</taxon>
    </lineage>
</organism>
<protein>
    <submittedName>
        <fullName evidence="4">Transcription initiation factor TFIID subunit 5</fullName>
    </submittedName>
</protein>
<comment type="subcellular location">
    <subcellularLocation>
        <location evidence="1">Nucleus</location>
    </subcellularLocation>
</comment>
<reference evidence="4" key="1">
    <citation type="journal article" date="2023" name="Science">
        <title>Elucidation of the pathway for biosynthesis of saponin adjuvants from the soapbark tree.</title>
        <authorList>
            <person name="Reed J."/>
            <person name="Orme A."/>
            <person name="El-Demerdash A."/>
            <person name="Owen C."/>
            <person name="Martin L.B.B."/>
            <person name="Misra R.C."/>
            <person name="Kikuchi S."/>
            <person name="Rejzek M."/>
            <person name="Martin A.C."/>
            <person name="Harkess A."/>
            <person name="Leebens-Mack J."/>
            <person name="Louveau T."/>
            <person name="Stephenson M.J."/>
            <person name="Osbourn A."/>
        </authorList>
    </citation>
    <scope>NUCLEOTIDE SEQUENCE</scope>
    <source>
        <strain evidence="4">S10</strain>
    </source>
</reference>
<evidence type="ECO:0000313" key="4">
    <source>
        <dbReference type="EMBL" id="KAJ7966259.1"/>
    </source>
</evidence>
<dbReference type="Pfam" id="PF04494">
    <property type="entry name" value="TFIID_NTD2"/>
    <property type="match status" value="1"/>
</dbReference>
<evidence type="ECO:0000313" key="5">
    <source>
        <dbReference type="Proteomes" id="UP001163823"/>
    </source>
</evidence>
<dbReference type="InterPro" id="IPR006594">
    <property type="entry name" value="LisH"/>
</dbReference>
<dbReference type="CDD" id="cd08044">
    <property type="entry name" value="TAF5_NTD2"/>
    <property type="match status" value="1"/>
</dbReference>
<dbReference type="InterPro" id="IPR007582">
    <property type="entry name" value="TFIID_NTD2"/>
</dbReference>
<dbReference type="Gene3D" id="1.25.40.500">
    <property type="entry name" value="TFIID subunit TAF5, NTD2 domain"/>
    <property type="match status" value="1"/>
</dbReference>
<gene>
    <name evidence="4" type="ORF">O6P43_015758</name>
</gene>
<comment type="caution">
    <text evidence="4">The sequence shown here is derived from an EMBL/GenBank/DDBJ whole genome shotgun (WGS) entry which is preliminary data.</text>
</comment>
<feature type="domain" description="TFIID subunit TAF5 NTD2" evidence="3">
    <location>
        <begin position="36"/>
        <end position="165"/>
    </location>
</feature>
<evidence type="ECO:0000256" key="2">
    <source>
        <dbReference type="ARBA" id="ARBA00023242"/>
    </source>
</evidence>
<accession>A0AAD7LXX8</accession>
<keyword evidence="2" id="KW-0539">Nucleus</keyword>
<sequence>MDDDQVLGFVHAYMKKKGFTQTGQAFQGELQHSRLESDPARYHDGYSRLRSWTYNSLDLYKHELLRVLYPVFIHCFMDQVAKGYIQEARNFFTSFREDHEIMHLRDLQQLEGVLSPSYLEEMEFAHSLRQSKVNINISQYSYELLMEYLHKTQSTTILGVINEHINFQGVLDD</sequence>
<dbReference type="GO" id="GO:0016251">
    <property type="term" value="F:RNA polymerase II general transcription initiation factor activity"/>
    <property type="evidence" value="ECO:0007669"/>
    <property type="project" value="TreeGrafter"/>
</dbReference>
<evidence type="ECO:0000259" key="3">
    <source>
        <dbReference type="Pfam" id="PF04494"/>
    </source>
</evidence>
<proteinExistence type="predicted"/>
<dbReference type="Proteomes" id="UP001163823">
    <property type="component" value="Chromosome 6"/>
</dbReference>
<dbReference type="PANTHER" id="PTHR19879">
    <property type="entry name" value="TRANSCRIPTION INITIATION FACTOR TFIID"/>
    <property type="match status" value="1"/>
</dbReference>
<dbReference type="AlphaFoldDB" id="A0AAD7LXX8"/>
<dbReference type="GO" id="GO:0006367">
    <property type="term" value="P:transcription initiation at RNA polymerase II promoter"/>
    <property type="evidence" value="ECO:0007669"/>
    <property type="project" value="TreeGrafter"/>
</dbReference>
<evidence type="ECO:0000256" key="1">
    <source>
        <dbReference type="ARBA" id="ARBA00004123"/>
    </source>
</evidence>
<dbReference type="PROSITE" id="PS50896">
    <property type="entry name" value="LISH"/>
    <property type="match status" value="1"/>
</dbReference>
<dbReference type="InterPro" id="IPR037264">
    <property type="entry name" value="TFIID_NTD2_sf"/>
</dbReference>
<dbReference type="GO" id="GO:0005669">
    <property type="term" value="C:transcription factor TFIID complex"/>
    <property type="evidence" value="ECO:0007669"/>
    <property type="project" value="TreeGrafter"/>
</dbReference>